<dbReference type="RefSeq" id="WP_345564958.1">
    <property type="nucleotide sequence ID" value="NZ_BAAAZX010000010.1"/>
</dbReference>
<dbReference type="InterPro" id="IPR036271">
    <property type="entry name" value="Tet_transcr_reg_TetR-rel_C_sf"/>
</dbReference>
<dbReference type="EMBL" id="BAAAZX010000010">
    <property type="protein sequence ID" value="GAA3998415.1"/>
    <property type="molecule type" value="Genomic_DNA"/>
</dbReference>
<dbReference type="Pfam" id="PF13305">
    <property type="entry name" value="TetR_C_33"/>
    <property type="match status" value="1"/>
</dbReference>
<proteinExistence type="predicted"/>
<evidence type="ECO:0000256" key="1">
    <source>
        <dbReference type="ARBA" id="ARBA00023015"/>
    </source>
</evidence>
<organism evidence="4 5">
    <name type="scientific">Streptomyces plumbiresistens</name>
    <dbReference type="NCBI Taxonomy" id="511811"/>
    <lineage>
        <taxon>Bacteria</taxon>
        <taxon>Bacillati</taxon>
        <taxon>Actinomycetota</taxon>
        <taxon>Actinomycetes</taxon>
        <taxon>Kitasatosporales</taxon>
        <taxon>Streptomycetaceae</taxon>
        <taxon>Streptomyces</taxon>
    </lineage>
</organism>
<accession>A0ABP7RJB4</accession>
<name>A0ABP7RJB4_9ACTN</name>
<gene>
    <name evidence="4" type="ORF">GCM10022232_39690</name>
</gene>
<keyword evidence="5" id="KW-1185">Reference proteome</keyword>
<comment type="caution">
    <text evidence="4">The sequence shown here is derived from an EMBL/GenBank/DDBJ whole genome shotgun (WGS) entry which is preliminary data.</text>
</comment>
<evidence type="ECO:0000313" key="4">
    <source>
        <dbReference type="EMBL" id="GAA3998415.1"/>
    </source>
</evidence>
<sequence>MSTAAPYRHVADRSELVATVAELGFQRLRDGLLPAVGGQNGRDHVVESGGAYLRRALDTPDFYRVLFGAEVRWAGHPGLGRAAEVAFAVLLEAVDAARFDRALRTKDAHALAGSLWSVVHGAASLDIGGDLHAHVDVTSEDLVVETISVLTAP</sequence>
<evidence type="ECO:0000259" key="3">
    <source>
        <dbReference type="Pfam" id="PF13305"/>
    </source>
</evidence>
<dbReference type="Proteomes" id="UP001500456">
    <property type="component" value="Unassembled WGS sequence"/>
</dbReference>
<protein>
    <recommendedName>
        <fullName evidence="3">HTH-type transcriptional regulator MT1864/Rv1816-like C-terminal domain-containing protein</fullName>
    </recommendedName>
</protein>
<dbReference type="InterPro" id="IPR025996">
    <property type="entry name" value="MT1864/Rv1816-like_C"/>
</dbReference>
<evidence type="ECO:0000313" key="5">
    <source>
        <dbReference type="Proteomes" id="UP001500456"/>
    </source>
</evidence>
<reference evidence="5" key="1">
    <citation type="journal article" date="2019" name="Int. J. Syst. Evol. Microbiol.">
        <title>The Global Catalogue of Microorganisms (GCM) 10K type strain sequencing project: providing services to taxonomists for standard genome sequencing and annotation.</title>
        <authorList>
            <consortium name="The Broad Institute Genomics Platform"/>
            <consortium name="The Broad Institute Genome Sequencing Center for Infectious Disease"/>
            <person name="Wu L."/>
            <person name="Ma J."/>
        </authorList>
    </citation>
    <scope>NUCLEOTIDE SEQUENCE [LARGE SCALE GENOMIC DNA]</scope>
    <source>
        <strain evidence="5">JCM 16924</strain>
    </source>
</reference>
<feature type="domain" description="HTH-type transcriptional regulator MT1864/Rv1816-like C-terminal" evidence="3">
    <location>
        <begin position="48"/>
        <end position="137"/>
    </location>
</feature>
<evidence type="ECO:0000256" key="2">
    <source>
        <dbReference type="ARBA" id="ARBA00023163"/>
    </source>
</evidence>
<dbReference type="Gene3D" id="1.10.357.10">
    <property type="entry name" value="Tetracycline Repressor, domain 2"/>
    <property type="match status" value="1"/>
</dbReference>
<dbReference type="SUPFAM" id="SSF48498">
    <property type="entry name" value="Tetracyclin repressor-like, C-terminal domain"/>
    <property type="match status" value="1"/>
</dbReference>
<keyword evidence="1" id="KW-0805">Transcription regulation</keyword>
<keyword evidence="2" id="KW-0804">Transcription</keyword>